<comment type="caution">
    <text evidence="7">The sequence shown here is derived from an EMBL/GenBank/DDBJ whole genome shotgun (WGS) entry which is preliminary data.</text>
</comment>
<keyword evidence="4" id="KW-0521">NADP</keyword>
<gene>
    <name evidence="7" type="ORF">SAMN02744124_02241</name>
</gene>
<organism evidence="7 8">
    <name type="scientific">Paenibacillus barengoltzii J12</name>
    <dbReference type="NCBI Taxonomy" id="935846"/>
    <lineage>
        <taxon>Bacteria</taxon>
        <taxon>Bacillati</taxon>
        <taxon>Bacillota</taxon>
        <taxon>Bacilli</taxon>
        <taxon>Bacillales</taxon>
        <taxon>Paenibacillaceae</taxon>
        <taxon>Paenibacillus</taxon>
    </lineage>
</organism>
<evidence type="ECO:0000256" key="1">
    <source>
        <dbReference type="ARBA" id="ARBA00001917"/>
    </source>
</evidence>
<evidence type="ECO:0000256" key="2">
    <source>
        <dbReference type="ARBA" id="ARBA00022630"/>
    </source>
</evidence>
<evidence type="ECO:0000256" key="3">
    <source>
        <dbReference type="ARBA" id="ARBA00022643"/>
    </source>
</evidence>
<dbReference type="Proteomes" id="UP000192939">
    <property type="component" value="Unassembled WGS sequence"/>
</dbReference>
<evidence type="ECO:0000313" key="8">
    <source>
        <dbReference type="Proteomes" id="UP000192939"/>
    </source>
</evidence>
<dbReference type="Gene3D" id="3.20.20.70">
    <property type="entry name" value="Aldolase class I"/>
    <property type="match status" value="1"/>
</dbReference>
<dbReference type="InterPro" id="IPR013785">
    <property type="entry name" value="Aldolase_TIM"/>
</dbReference>
<dbReference type="PANTHER" id="PTHR43303:SF4">
    <property type="entry name" value="NADPH DEHYDROGENASE C23G7.10C-RELATED"/>
    <property type="match status" value="1"/>
</dbReference>
<dbReference type="GeneID" id="43344782"/>
<keyword evidence="5" id="KW-0560">Oxidoreductase</keyword>
<reference evidence="7 8" key="1">
    <citation type="submission" date="2017-04" db="EMBL/GenBank/DDBJ databases">
        <authorList>
            <person name="Varghese N."/>
            <person name="Submissions S."/>
        </authorList>
    </citation>
    <scope>NUCLEOTIDE SEQUENCE [LARGE SCALE GENOMIC DNA]</scope>
    <source>
        <strain evidence="7 8">J12</strain>
    </source>
</reference>
<sequence>MNAQLFSPYTIKQVTFKNRIVMAPMCQYSAHDQDGKIQDWHRVHYASRAVGGVGLIIIEATAVLPEGRISYRDLGIWSDEHVSGLKELVDLVHRNGAKIGIQLAHAGRKAELEETIIAPSAIPFPDKKTPKAAESGDIRRIVEGFRDGARRAKEAGFDVIEIHAAHGYLLNEFLSPVTNHREDEYGGNADNRYRLLGEVIEAVNSVWSGPLFVRVSANEYDPQGNSLEQYIDYARRMKAQGVDLIDCSSGGLVPAQIQAFPGYQVNLAEQIRRQAEVATGAVGLITEPSHAEEILGNGRADLVLLGRELLRNPYWAYEAAKALNITLDRPVQYQRA</sequence>
<feature type="domain" description="NADH:flavin oxidoreductase/NADH oxidase N-terminal" evidence="6">
    <location>
        <begin position="4"/>
        <end position="324"/>
    </location>
</feature>
<comment type="cofactor">
    <cofactor evidence="1">
        <name>FMN</name>
        <dbReference type="ChEBI" id="CHEBI:58210"/>
    </cofactor>
</comment>
<dbReference type="CDD" id="cd02932">
    <property type="entry name" value="OYE_YqiM_FMN"/>
    <property type="match status" value="1"/>
</dbReference>
<dbReference type="NCBIfam" id="NF010047">
    <property type="entry name" value="PRK13523.1"/>
    <property type="match status" value="1"/>
</dbReference>
<dbReference type="InterPro" id="IPR044152">
    <property type="entry name" value="YqjM-like"/>
</dbReference>
<keyword evidence="2" id="KW-0285">Flavoprotein</keyword>
<evidence type="ECO:0000313" key="7">
    <source>
        <dbReference type="EMBL" id="SMF27855.1"/>
    </source>
</evidence>
<evidence type="ECO:0000256" key="4">
    <source>
        <dbReference type="ARBA" id="ARBA00022857"/>
    </source>
</evidence>
<evidence type="ECO:0000256" key="5">
    <source>
        <dbReference type="ARBA" id="ARBA00023002"/>
    </source>
</evidence>
<dbReference type="PANTHER" id="PTHR43303">
    <property type="entry name" value="NADPH DEHYDROGENASE C23G7.10C-RELATED"/>
    <property type="match status" value="1"/>
</dbReference>
<name>A0ABY1LXP7_9BACL</name>
<accession>A0ABY1LXP7</accession>
<dbReference type="RefSeq" id="WP_016312271.1">
    <property type="nucleotide sequence ID" value="NZ_FXAE01000020.1"/>
</dbReference>
<dbReference type="EMBL" id="FXAE01000020">
    <property type="protein sequence ID" value="SMF27855.1"/>
    <property type="molecule type" value="Genomic_DNA"/>
</dbReference>
<evidence type="ECO:0000259" key="6">
    <source>
        <dbReference type="Pfam" id="PF00724"/>
    </source>
</evidence>
<keyword evidence="8" id="KW-1185">Reference proteome</keyword>
<proteinExistence type="predicted"/>
<dbReference type="InterPro" id="IPR001155">
    <property type="entry name" value="OxRdtase_FMN_N"/>
</dbReference>
<protein>
    <submittedName>
        <fullName evidence="7">NADPH2 dehydrogenase</fullName>
    </submittedName>
</protein>
<dbReference type="Pfam" id="PF00724">
    <property type="entry name" value="Oxidored_FMN"/>
    <property type="match status" value="1"/>
</dbReference>
<keyword evidence="3" id="KW-0288">FMN</keyword>
<dbReference type="SUPFAM" id="SSF51395">
    <property type="entry name" value="FMN-linked oxidoreductases"/>
    <property type="match status" value="1"/>
</dbReference>